<reference evidence="3" key="1">
    <citation type="submission" date="2017-09" db="EMBL/GenBank/DDBJ databases">
        <title>Depth-based differentiation of microbial function through sediment-hosted aquifers and enrichment of novel symbionts in the deep terrestrial subsurface.</title>
        <authorList>
            <person name="Probst A.J."/>
            <person name="Ladd B."/>
            <person name="Jarett J.K."/>
            <person name="Geller-Mcgrath D.E."/>
            <person name="Sieber C.M.K."/>
            <person name="Emerson J.B."/>
            <person name="Anantharaman K."/>
            <person name="Thomas B.C."/>
            <person name="Malmstrom R."/>
            <person name="Stieglmeier M."/>
            <person name="Klingl A."/>
            <person name="Woyke T."/>
            <person name="Ryan C.M."/>
            <person name="Banfield J.F."/>
        </authorList>
    </citation>
    <scope>NUCLEOTIDE SEQUENCE [LARGE SCALE GENOMIC DNA]</scope>
</reference>
<dbReference type="InterPro" id="IPR027417">
    <property type="entry name" value="P-loop_NTPase"/>
</dbReference>
<dbReference type="Pfam" id="PF19044">
    <property type="entry name" value="P-loop_TraG"/>
    <property type="match status" value="1"/>
</dbReference>
<gene>
    <name evidence="2" type="ORF">COS52_05100</name>
</gene>
<dbReference type="InterPro" id="IPR043964">
    <property type="entry name" value="P-loop_TraG"/>
</dbReference>
<dbReference type="SUPFAM" id="SSF52540">
    <property type="entry name" value="P-loop containing nucleoside triphosphate hydrolases"/>
    <property type="match status" value="1"/>
</dbReference>
<protein>
    <submittedName>
        <fullName evidence="2">Conjugal transfer protein TraC</fullName>
    </submittedName>
</protein>
<evidence type="ECO:0000313" key="3">
    <source>
        <dbReference type="Proteomes" id="UP000230119"/>
    </source>
</evidence>
<dbReference type="AlphaFoldDB" id="A0A2M7BR64"/>
<dbReference type="Proteomes" id="UP000230119">
    <property type="component" value="Unassembled WGS sequence"/>
</dbReference>
<dbReference type="EMBL" id="PEVA01000214">
    <property type="protein sequence ID" value="PIV07979.1"/>
    <property type="molecule type" value="Genomic_DNA"/>
</dbReference>
<dbReference type="Gene3D" id="3.40.50.300">
    <property type="entry name" value="P-loop containing nucleotide triphosphate hydrolases"/>
    <property type="match status" value="1"/>
</dbReference>
<sequence>IWNKVRRDKKKRVLIVDEAWYLIKHKDSGAYLHNFAKRARKYHLGLTTITQDVEDFLSTEEGKAIVT</sequence>
<evidence type="ECO:0000313" key="2">
    <source>
        <dbReference type="EMBL" id="PIV07979.1"/>
    </source>
</evidence>
<name>A0A2M7BR64_9BACT</name>
<organism evidence="2 3">
    <name type="scientific">Candidatus Roizmanbacteria bacterium CG03_land_8_20_14_0_80_39_12</name>
    <dbReference type="NCBI Taxonomy" id="1974847"/>
    <lineage>
        <taxon>Bacteria</taxon>
        <taxon>Candidatus Roizmaniibacteriota</taxon>
    </lineage>
</organism>
<feature type="domain" description="TraG P-loop" evidence="1">
    <location>
        <begin position="4"/>
        <end position="60"/>
    </location>
</feature>
<feature type="non-terminal residue" evidence="2">
    <location>
        <position position="1"/>
    </location>
</feature>
<accession>A0A2M7BR64</accession>
<proteinExistence type="predicted"/>
<comment type="caution">
    <text evidence="2">The sequence shown here is derived from an EMBL/GenBank/DDBJ whole genome shotgun (WGS) entry which is preliminary data.</text>
</comment>
<evidence type="ECO:0000259" key="1">
    <source>
        <dbReference type="Pfam" id="PF19044"/>
    </source>
</evidence>
<feature type="non-terminal residue" evidence="2">
    <location>
        <position position="67"/>
    </location>
</feature>